<feature type="compositionally biased region" description="Polar residues" evidence="2">
    <location>
        <begin position="63"/>
        <end position="74"/>
    </location>
</feature>
<feature type="compositionally biased region" description="Polar residues" evidence="2">
    <location>
        <begin position="27"/>
        <end position="45"/>
    </location>
</feature>
<feature type="coiled-coil region" evidence="1">
    <location>
        <begin position="152"/>
        <end position="193"/>
    </location>
</feature>
<gene>
    <name evidence="3" type="ORF">SteCoe_16167</name>
</gene>
<reference evidence="3 4" key="1">
    <citation type="submission" date="2016-11" db="EMBL/GenBank/DDBJ databases">
        <title>The macronuclear genome of Stentor coeruleus: a giant cell with tiny introns.</title>
        <authorList>
            <person name="Slabodnick M."/>
            <person name="Ruby J.G."/>
            <person name="Reiff S.B."/>
            <person name="Swart E.C."/>
            <person name="Gosai S."/>
            <person name="Prabakaran S."/>
            <person name="Witkowska E."/>
            <person name="Larue G.E."/>
            <person name="Fisher S."/>
            <person name="Freeman R.M."/>
            <person name="Gunawardena J."/>
            <person name="Chu W."/>
            <person name="Stover N.A."/>
            <person name="Gregory B.D."/>
            <person name="Nowacki M."/>
            <person name="Derisi J."/>
            <person name="Roy S.W."/>
            <person name="Marshall W.F."/>
            <person name="Sood P."/>
        </authorList>
    </citation>
    <scope>NUCLEOTIDE SEQUENCE [LARGE SCALE GENOMIC DNA]</scope>
    <source>
        <strain evidence="3">WM001</strain>
    </source>
</reference>
<keyword evidence="1" id="KW-0175">Coiled coil</keyword>
<evidence type="ECO:0000256" key="2">
    <source>
        <dbReference type="SAM" id="MobiDB-lite"/>
    </source>
</evidence>
<dbReference type="EMBL" id="MPUH01000319">
    <property type="protein sequence ID" value="OMJ83012.1"/>
    <property type="molecule type" value="Genomic_DNA"/>
</dbReference>
<evidence type="ECO:0000256" key="1">
    <source>
        <dbReference type="SAM" id="Coils"/>
    </source>
</evidence>
<comment type="caution">
    <text evidence="3">The sequence shown here is derived from an EMBL/GenBank/DDBJ whole genome shotgun (WGS) entry which is preliminary data.</text>
</comment>
<dbReference type="Proteomes" id="UP000187209">
    <property type="component" value="Unassembled WGS sequence"/>
</dbReference>
<evidence type="ECO:0000313" key="4">
    <source>
        <dbReference type="Proteomes" id="UP000187209"/>
    </source>
</evidence>
<dbReference type="AlphaFoldDB" id="A0A1R2C1V2"/>
<organism evidence="3 4">
    <name type="scientific">Stentor coeruleus</name>
    <dbReference type="NCBI Taxonomy" id="5963"/>
    <lineage>
        <taxon>Eukaryota</taxon>
        <taxon>Sar</taxon>
        <taxon>Alveolata</taxon>
        <taxon>Ciliophora</taxon>
        <taxon>Postciliodesmatophora</taxon>
        <taxon>Heterotrichea</taxon>
        <taxon>Heterotrichida</taxon>
        <taxon>Stentoridae</taxon>
        <taxon>Stentor</taxon>
    </lineage>
</organism>
<keyword evidence="4" id="KW-1185">Reference proteome</keyword>
<feature type="compositionally biased region" description="Low complexity" evidence="2">
    <location>
        <begin position="13"/>
        <end position="26"/>
    </location>
</feature>
<evidence type="ECO:0000313" key="3">
    <source>
        <dbReference type="EMBL" id="OMJ83012.1"/>
    </source>
</evidence>
<accession>A0A1R2C1V2</accession>
<feature type="region of interest" description="Disordered" evidence="2">
    <location>
        <begin position="1"/>
        <end position="74"/>
    </location>
</feature>
<proteinExistence type="predicted"/>
<name>A0A1R2C1V2_9CILI</name>
<sequence length="216" mass="24164">MDSKFSGQKKPSKLSISSKSQPQLSINSRNSQRPNTIVSQGSSGDFSKVQAKFSPKSHPYPVSRSSTTVANSPTLDPSLVIRSESFELIQCMKQTLYELKIEAKNCASTKSKLQAKDHVFSKNKESFTLPETLESEVKGSFISKNTDTTGMIDGLKQCLNELENKLIDSESKTRNYDKDNEKIREIVKDLENKIEKRKFYGKDVKGSSCASKCEVF</sequence>
<protein>
    <submittedName>
        <fullName evidence="3">Uncharacterized protein</fullName>
    </submittedName>
</protein>